<reference evidence="5" key="1">
    <citation type="journal article" date="2019" name="Int. J. Syst. Evol. Microbiol.">
        <title>The Global Catalogue of Microorganisms (GCM) 10K type strain sequencing project: providing services to taxonomists for standard genome sequencing and annotation.</title>
        <authorList>
            <consortium name="The Broad Institute Genomics Platform"/>
            <consortium name="The Broad Institute Genome Sequencing Center for Infectious Disease"/>
            <person name="Wu L."/>
            <person name="Ma J."/>
        </authorList>
    </citation>
    <scope>NUCLEOTIDE SEQUENCE [LARGE SCALE GENOMIC DNA]</scope>
    <source>
        <strain evidence="5">CGMCC 1.12859</strain>
    </source>
</reference>
<evidence type="ECO:0000256" key="2">
    <source>
        <dbReference type="SAM" id="MobiDB-lite"/>
    </source>
</evidence>
<dbReference type="InterPro" id="IPR036457">
    <property type="entry name" value="PPM-type-like_dom_sf"/>
</dbReference>
<dbReference type="RefSeq" id="WP_345708811.1">
    <property type="nucleotide sequence ID" value="NZ_BAABKV010000001.1"/>
</dbReference>
<dbReference type="SMART" id="SM00065">
    <property type="entry name" value="GAF"/>
    <property type="match status" value="2"/>
</dbReference>
<evidence type="ECO:0000259" key="3">
    <source>
        <dbReference type="PROSITE" id="PS50112"/>
    </source>
</evidence>
<dbReference type="Pfam" id="PF13185">
    <property type="entry name" value="GAF_2"/>
    <property type="match status" value="2"/>
</dbReference>
<dbReference type="InterPro" id="IPR013656">
    <property type="entry name" value="PAS_4"/>
</dbReference>
<feature type="domain" description="PAS" evidence="3">
    <location>
        <begin position="335"/>
        <end position="396"/>
    </location>
</feature>
<evidence type="ECO:0000313" key="5">
    <source>
        <dbReference type="Proteomes" id="UP001596435"/>
    </source>
</evidence>
<accession>A0ABW2G0K4</accession>
<dbReference type="InterPro" id="IPR029016">
    <property type="entry name" value="GAF-like_dom_sf"/>
</dbReference>
<dbReference type="SMART" id="SM00331">
    <property type="entry name" value="PP2C_SIG"/>
    <property type="match status" value="1"/>
</dbReference>
<feature type="region of interest" description="Disordered" evidence="2">
    <location>
        <begin position="430"/>
        <end position="482"/>
    </location>
</feature>
<dbReference type="NCBIfam" id="TIGR00229">
    <property type="entry name" value="sensory_box"/>
    <property type="match status" value="1"/>
</dbReference>
<dbReference type="PROSITE" id="PS50112">
    <property type="entry name" value="PAS"/>
    <property type="match status" value="1"/>
</dbReference>
<feature type="compositionally biased region" description="Pro residues" evidence="2">
    <location>
        <begin position="468"/>
        <end position="477"/>
    </location>
</feature>
<organism evidence="4 5">
    <name type="scientific">Kitasatospora paranensis</name>
    <dbReference type="NCBI Taxonomy" id="258053"/>
    <lineage>
        <taxon>Bacteria</taxon>
        <taxon>Bacillati</taxon>
        <taxon>Actinomycetota</taxon>
        <taxon>Actinomycetes</taxon>
        <taxon>Kitasatosporales</taxon>
        <taxon>Streptomycetaceae</taxon>
        <taxon>Kitasatospora</taxon>
    </lineage>
</organism>
<protein>
    <submittedName>
        <fullName evidence="4">SpoIIE family protein phosphatase</fullName>
    </submittedName>
</protein>
<gene>
    <name evidence="4" type="ORF">ACFQMG_22360</name>
</gene>
<dbReference type="InterPro" id="IPR013655">
    <property type="entry name" value="PAS_fold_3"/>
</dbReference>
<dbReference type="SUPFAM" id="SSF55781">
    <property type="entry name" value="GAF domain-like"/>
    <property type="match status" value="2"/>
</dbReference>
<dbReference type="PANTHER" id="PTHR43156">
    <property type="entry name" value="STAGE II SPORULATION PROTEIN E-RELATED"/>
    <property type="match status" value="1"/>
</dbReference>
<dbReference type="SUPFAM" id="SSF81606">
    <property type="entry name" value="PP2C-like"/>
    <property type="match status" value="1"/>
</dbReference>
<evidence type="ECO:0000313" key="4">
    <source>
        <dbReference type="EMBL" id="MFC7182295.1"/>
    </source>
</evidence>
<dbReference type="Pfam" id="PF08447">
    <property type="entry name" value="PAS_3"/>
    <property type="match status" value="1"/>
</dbReference>
<dbReference type="InterPro" id="IPR052016">
    <property type="entry name" value="Bact_Sigma-Reg"/>
</dbReference>
<comment type="caution">
    <text evidence="4">The sequence shown here is derived from an EMBL/GenBank/DDBJ whole genome shotgun (WGS) entry which is preliminary data.</text>
</comment>
<dbReference type="SMART" id="SM00091">
    <property type="entry name" value="PAS"/>
    <property type="match status" value="2"/>
</dbReference>
<dbReference type="EMBL" id="JBHTAJ010000044">
    <property type="protein sequence ID" value="MFC7182295.1"/>
    <property type="molecule type" value="Genomic_DNA"/>
</dbReference>
<dbReference type="Gene3D" id="3.30.450.40">
    <property type="match status" value="2"/>
</dbReference>
<feature type="region of interest" description="Disordered" evidence="2">
    <location>
        <begin position="560"/>
        <end position="585"/>
    </location>
</feature>
<dbReference type="Pfam" id="PF07228">
    <property type="entry name" value="SpoIIE"/>
    <property type="match status" value="1"/>
</dbReference>
<feature type="compositionally biased region" description="Low complexity" evidence="2">
    <location>
        <begin position="29"/>
        <end position="51"/>
    </location>
</feature>
<dbReference type="InterPro" id="IPR001932">
    <property type="entry name" value="PPM-type_phosphatase-like_dom"/>
</dbReference>
<dbReference type="InterPro" id="IPR035965">
    <property type="entry name" value="PAS-like_dom_sf"/>
</dbReference>
<dbReference type="InterPro" id="IPR000014">
    <property type="entry name" value="PAS"/>
</dbReference>
<feature type="region of interest" description="Disordered" evidence="2">
    <location>
        <begin position="1"/>
        <end position="56"/>
    </location>
</feature>
<name>A0ABW2G0K4_9ACTN</name>
<dbReference type="PANTHER" id="PTHR43156:SF2">
    <property type="entry name" value="STAGE II SPORULATION PROTEIN E"/>
    <property type="match status" value="1"/>
</dbReference>
<dbReference type="SUPFAM" id="SSF55785">
    <property type="entry name" value="PYP-like sensor domain (PAS domain)"/>
    <property type="match status" value="2"/>
</dbReference>
<dbReference type="CDD" id="cd00130">
    <property type="entry name" value="PAS"/>
    <property type="match status" value="1"/>
</dbReference>
<evidence type="ECO:0000256" key="1">
    <source>
        <dbReference type="ARBA" id="ARBA00022801"/>
    </source>
</evidence>
<dbReference type="InterPro" id="IPR003018">
    <property type="entry name" value="GAF"/>
</dbReference>
<proteinExistence type="predicted"/>
<keyword evidence="1" id="KW-0378">Hydrolase</keyword>
<dbReference type="Gene3D" id="3.60.40.10">
    <property type="entry name" value="PPM-type phosphatase domain"/>
    <property type="match status" value="1"/>
</dbReference>
<feature type="compositionally biased region" description="Basic and acidic residues" evidence="2">
    <location>
        <begin position="1"/>
        <end position="11"/>
    </location>
</feature>
<dbReference type="Pfam" id="PF08448">
    <property type="entry name" value="PAS_4"/>
    <property type="match status" value="1"/>
</dbReference>
<dbReference type="Proteomes" id="UP001596435">
    <property type="component" value="Unassembled WGS sequence"/>
</dbReference>
<dbReference type="Gene3D" id="3.30.450.20">
    <property type="entry name" value="PAS domain"/>
    <property type="match status" value="2"/>
</dbReference>
<keyword evidence="5" id="KW-1185">Reference proteome</keyword>
<sequence length="886" mass="93088">MDRRDPVEPVRPHVGNDTAGHPGTGAATGAGPPVEAAGSRAPASGPAGPRATEGVPAEREDALVAAVVKAVGETGGHVGSVFLRSRDNRSIVLAATCGASPALLGGWRLIPVNSPIPVAAAYRSGRTVHLADAEETMRRYPQLAVALPYAFGSASVPVRAGPESLGALTVVWSAPPGHAGLSRAQLRHLRAIANRLGTALADLRARGDSFAYDATTVPVEVPVPTAPAVRVGLFDWQLDTGTVVADDELCAIFGLRPDAFDGRADTLASRLHPGDRISLRATARAAVTDGRVLARRLRVRAADGYRTVELWGRVPEAPGAAVRRHLVGCVLDGAAGAAAVTAVERLRDGLFSLAPDGRVTYANHSLEQLLGVRVRELLGRRLWEVVPWLSDPVHEDRHRAAMVAQQPTAFLVRRPPDRWLAFSLHPDTNGVTGAVTPSGPPHSPSAGSGAAAESRESTGDPPGSGPGHPTPGDPTPGLPTARAAPARLGAIHRVLQLGSALTEAVTVDEVCEVVGDQLMPAFGGQHLAIYVIDEGRLQLLFHTGHHDRFLHWLEGRPLDTPLPGTEVPTSSTPRFVESRQDPTGPHPALSMDGVGAWAYLPLIASNRPVGTCILGFDELHHFTTRDRGILTALSGLIAQALERARLYDEKSALAHGLQNALLPHRLPVLPGIGTTGRYLPGTSGMNIGGDWYDVIPTEGGVALVVGDVEGHSVAAAGIMGQLRSAVRAFVTAGHSAGAVLSGTNRLLVDLDPGMLASCCYLRIEPRTGRVHAVRAGHCPPLVRRPDGSTEVLELAGGPLLGVDGASSYPETRLDLAPGSIIALYTDGLVEERGSDIDLGIDDLRASLAHARAGSLDELADQLLRKALRSRHRSDDIALLLTEYRPE</sequence>